<dbReference type="SUPFAM" id="SSF46626">
    <property type="entry name" value="Cytochrome c"/>
    <property type="match status" value="1"/>
</dbReference>
<dbReference type="InterPro" id="IPR036909">
    <property type="entry name" value="Cyt_c-like_dom_sf"/>
</dbReference>
<evidence type="ECO:0000256" key="1">
    <source>
        <dbReference type="ARBA" id="ARBA00022617"/>
    </source>
</evidence>
<evidence type="ECO:0000256" key="4">
    <source>
        <dbReference type="PROSITE-ProRule" id="PRU00433"/>
    </source>
</evidence>
<keyword evidence="7" id="KW-1185">Reference proteome</keyword>
<dbReference type="RefSeq" id="WP_171993443.1">
    <property type="nucleotide sequence ID" value="NZ_CP012542.1"/>
</dbReference>
<dbReference type="Gene3D" id="1.10.760.10">
    <property type="entry name" value="Cytochrome c-like domain"/>
    <property type="match status" value="1"/>
</dbReference>
<evidence type="ECO:0000256" key="3">
    <source>
        <dbReference type="ARBA" id="ARBA00023004"/>
    </source>
</evidence>
<dbReference type="PROSITE" id="PS51007">
    <property type="entry name" value="CYTC"/>
    <property type="match status" value="1"/>
</dbReference>
<dbReference type="EMBL" id="CP012542">
    <property type="protein sequence ID" value="QCD44226.1"/>
    <property type="molecule type" value="Genomic_DNA"/>
</dbReference>
<evidence type="ECO:0000259" key="5">
    <source>
        <dbReference type="PROSITE" id="PS51007"/>
    </source>
</evidence>
<keyword evidence="3 4" id="KW-0408">Iron</keyword>
<gene>
    <name evidence="6" type="ORF">CMUC_0413</name>
</gene>
<dbReference type="AlphaFoldDB" id="A0A6G5QFE6"/>
<protein>
    <submittedName>
        <fullName evidence="6">Molybdopterin-containing oxidoreductase IV, DMSO/TMAO/BSO reductase family, monoheme c-type cytochrome</fullName>
    </submittedName>
</protein>
<sequence length="184" mass="20474">MRKILTHLALASLLLGAENFIGSNTEILDKVSGKPLATLLVGAKVEILKDDKEYVLAQYQGYLPEGSDISYARLGVLEADLKTTNLKALKQVEKVKDDYDNEWLKVSIKGFVKKDSLKPLATLQTEGEELFKTRCGGCHALHHYDEYNANVWPSVVESMRANSALDDTEFATLVRFLQSKAPTE</sequence>
<dbReference type="GO" id="GO:0046872">
    <property type="term" value="F:metal ion binding"/>
    <property type="evidence" value="ECO:0007669"/>
    <property type="project" value="UniProtKB-KW"/>
</dbReference>
<dbReference type="Proteomes" id="UP000503264">
    <property type="component" value="Chromosome"/>
</dbReference>
<dbReference type="InterPro" id="IPR009056">
    <property type="entry name" value="Cyt_c-like_dom"/>
</dbReference>
<organism evidence="6 7">
    <name type="scientific">Campylobacter mucosalis CCUG 21559</name>
    <dbReference type="NCBI Taxonomy" id="1032067"/>
    <lineage>
        <taxon>Bacteria</taxon>
        <taxon>Pseudomonadati</taxon>
        <taxon>Campylobacterota</taxon>
        <taxon>Epsilonproteobacteria</taxon>
        <taxon>Campylobacterales</taxon>
        <taxon>Campylobacteraceae</taxon>
        <taxon>Campylobacter</taxon>
    </lineage>
</organism>
<name>A0A6G5QFE6_9BACT</name>
<keyword evidence="1 4" id="KW-0349">Heme</keyword>
<dbReference type="GO" id="GO:0009055">
    <property type="term" value="F:electron transfer activity"/>
    <property type="evidence" value="ECO:0007669"/>
    <property type="project" value="InterPro"/>
</dbReference>
<feature type="domain" description="Cytochrome c" evidence="5">
    <location>
        <begin position="122"/>
        <end position="184"/>
    </location>
</feature>
<reference evidence="6 7" key="1">
    <citation type="submission" date="2016-07" db="EMBL/GenBank/DDBJ databases">
        <title>Comparative genomics of the Campylobacter concisus group.</title>
        <authorList>
            <person name="Miller W.G."/>
            <person name="Yee E."/>
            <person name="Chapman M.H."/>
            <person name="Huynh S."/>
            <person name="Bono J.L."/>
            <person name="On S.L.W."/>
            <person name="StLeger J."/>
            <person name="Foster G."/>
            <person name="Parker C.T."/>
        </authorList>
    </citation>
    <scope>NUCLEOTIDE SEQUENCE [LARGE SCALE GENOMIC DNA]</scope>
    <source>
        <strain evidence="6 7">CCUG 21559</strain>
    </source>
</reference>
<keyword evidence="2 4" id="KW-0479">Metal-binding</keyword>
<evidence type="ECO:0000256" key="2">
    <source>
        <dbReference type="ARBA" id="ARBA00022723"/>
    </source>
</evidence>
<dbReference type="GO" id="GO:0020037">
    <property type="term" value="F:heme binding"/>
    <property type="evidence" value="ECO:0007669"/>
    <property type="project" value="InterPro"/>
</dbReference>
<evidence type="ECO:0000313" key="6">
    <source>
        <dbReference type="EMBL" id="QCD44226.1"/>
    </source>
</evidence>
<evidence type="ECO:0000313" key="7">
    <source>
        <dbReference type="Proteomes" id="UP000503264"/>
    </source>
</evidence>
<proteinExistence type="predicted"/>
<accession>A0A6G5QFE6</accession>